<proteinExistence type="predicted"/>
<keyword evidence="2" id="KW-0812">Transmembrane</keyword>
<feature type="transmembrane region" description="Helical" evidence="2">
    <location>
        <begin position="276"/>
        <end position="300"/>
    </location>
</feature>
<evidence type="ECO:0008006" key="5">
    <source>
        <dbReference type="Google" id="ProtNLM"/>
    </source>
</evidence>
<dbReference type="PIRSF" id="PIRSF028704">
    <property type="entry name" value="UPC028704"/>
    <property type="match status" value="1"/>
</dbReference>
<evidence type="ECO:0000256" key="2">
    <source>
        <dbReference type="SAM" id="Phobius"/>
    </source>
</evidence>
<feature type="transmembrane region" description="Helical" evidence="2">
    <location>
        <begin position="40"/>
        <end position="61"/>
    </location>
</feature>
<feature type="transmembrane region" description="Helical" evidence="2">
    <location>
        <begin position="312"/>
        <end position="335"/>
    </location>
</feature>
<feature type="transmembrane region" description="Helical" evidence="2">
    <location>
        <begin position="82"/>
        <end position="104"/>
    </location>
</feature>
<name>A0ABU1ICW5_9BURK</name>
<evidence type="ECO:0000313" key="4">
    <source>
        <dbReference type="Proteomes" id="UP001267710"/>
    </source>
</evidence>
<feature type="transmembrane region" description="Helical" evidence="2">
    <location>
        <begin position="141"/>
        <end position="160"/>
    </location>
</feature>
<feature type="transmembrane region" description="Helical" evidence="2">
    <location>
        <begin position="167"/>
        <end position="188"/>
    </location>
</feature>
<feature type="transmembrane region" description="Helical" evidence="2">
    <location>
        <begin position="12"/>
        <end position="28"/>
    </location>
</feature>
<protein>
    <recommendedName>
        <fullName evidence="5">OpgC protein</fullName>
    </recommendedName>
</protein>
<keyword evidence="2" id="KW-0472">Membrane</keyword>
<dbReference type="EMBL" id="JAVIZX010000001">
    <property type="protein sequence ID" value="MDR6214637.1"/>
    <property type="molecule type" value="Genomic_DNA"/>
</dbReference>
<feature type="transmembrane region" description="Helical" evidence="2">
    <location>
        <begin position="208"/>
        <end position="226"/>
    </location>
</feature>
<dbReference type="RefSeq" id="WP_309828923.1">
    <property type="nucleotide sequence ID" value="NZ_JAVIZX010000001.1"/>
</dbReference>
<organism evidence="3 4">
    <name type="scientific">Paracidovorax wautersii</name>
    <dbReference type="NCBI Taxonomy" id="1177982"/>
    <lineage>
        <taxon>Bacteria</taxon>
        <taxon>Pseudomonadati</taxon>
        <taxon>Pseudomonadota</taxon>
        <taxon>Betaproteobacteria</taxon>
        <taxon>Burkholderiales</taxon>
        <taxon>Comamonadaceae</taxon>
        <taxon>Paracidovorax</taxon>
    </lineage>
</organism>
<evidence type="ECO:0000313" key="3">
    <source>
        <dbReference type="EMBL" id="MDR6214637.1"/>
    </source>
</evidence>
<feature type="transmembrane region" description="Helical" evidence="2">
    <location>
        <begin position="341"/>
        <end position="359"/>
    </location>
</feature>
<gene>
    <name evidence="3" type="ORF">QE399_002326</name>
</gene>
<keyword evidence="4" id="KW-1185">Reference proteome</keyword>
<feature type="region of interest" description="Disordered" evidence="1">
    <location>
        <begin position="371"/>
        <end position="392"/>
    </location>
</feature>
<accession>A0ABU1ICW5</accession>
<dbReference type="PANTHER" id="PTHR38592">
    <property type="entry name" value="BLL4819 PROTEIN"/>
    <property type="match status" value="1"/>
</dbReference>
<sequence>MPPTSNARRWEIDAVRGLMLVLMTVTHLPTRLTQPLGQPFGFVSAAEGFVLLSAYMAGLVYGRQAWRKSVAHMRQSFLRRAVKIYACQAATLLFLFTVIAFIGLKVDQPAVKGLMNFYLAQPLQALVGGLLLVYEPPLLDILPLYVLFMLASPWIMTFALRRGWAPVMAVSIGLWFLAQFGFSEWFYSHFIQAIPLSVPFSETGSFNMWAWQFLWMMGLWMGASRNDPEAPAFEFPRWALWTAGVVALIGFVWRHVIGQTPFPPAWGLNPLFDKWLLGPLRLIDLFALTILAIRFGPALAARLPRMRWLETLGAASLAVFCAHLVVVLLVLGLLGDAPRPWLHDIALLATCFATLYVVARITLWVDKPPDDGAPSQPATTQAGAGGAPCTVPATAGPLRQAVAPALSAPR</sequence>
<comment type="caution">
    <text evidence="3">The sequence shown here is derived from an EMBL/GenBank/DDBJ whole genome shotgun (WGS) entry which is preliminary data.</text>
</comment>
<reference evidence="3 4" key="1">
    <citation type="submission" date="2023-08" db="EMBL/GenBank/DDBJ databases">
        <title>Functional and genomic diversity of the sorghum phyllosphere microbiome.</title>
        <authorList>
            <person name="Shade A."/>
        </authorList>
    </citation>
    <scope>NUCLEOTIDE SEQUENCE [LARGE SCALE GENOMIC DNA]</scope>
    <source>
        <strain evidence="3 4">SORGH_AS_0335</strain>
    </source>
</reference>
<dbReference type="Proteomes" id="UP001267710">
    <property type="component" value="Unassembled WGS sequence"/>
</dbReference>
<dbReference type="InterPro" id="IPR014550">
    <property type="entry name" value="UCP028704_OpgC"/>
</dbReference>
<evidence type="ECO:0000256" key="1">
    <source>
        <dbReference type="SAM" id="MobiDB-lite"/>
    </source>
</evidence>
<dbReference type="Pfam" id="PF10129">
    <property type="entry name" value="OpgC_C"/>
    <property type="match status" value="1"/>
</dbReference>
<feature type="transmembrane region" description="Helical" evidence="2">
    <location>
        <begin position="238"/>
        <end position="256"/>
    </location>
</feature>
<dbReference type="PANTHER" id="PTHR38592:SF3">
    <property type="entry name" value="BLL4819 PROTEIN"/>
    <property type="match status" value="1"/>
</dbReference>
<keyword evidence="2" id="KW-1133">Transmembrane helix</keyword>